<dbReference type="EMBL" id="PSZO01000006">
    <property type="protein sequence ID" value="TCG11491.1"/>
    <property type="molecule type" value="Genomic_DNA"/>
</dbReference>
<gene>
    <name evidence="2" type="ORF">C4B24_01905</name>
</gene>
<sequence>MIKKINFKNLPTIIWQCLLLLHYFLFFIPFWICKIIFRKNKIVIFTDRIYKKIPENAEKLYKLIQPEDKKFLSFMINSKLKKIIFDLFIFPFSQVFISSHIELSFSIFHEIYKKINFFGKKKLVYYIHGVERFFHEFDKNIDYIWVNSLREKEVFQDKRVNFVPSLMLQNHGNRVIDKPLVFIDYVHHHKNIRDVINYLGSYYSDDYYFLFHPNLNKFGNDFEFANNVKDNMKLKDYFNAENKIIFNDTSIVFNFISQDSSIYKMFDCIKTQKVMGKNSKKVPIWPELEEYPTWNKKTKHNIPKLKKEVLKIWDAKKYLEKINEIIK</sequence>
<dbReference type="Proteomes" id="UP000294192">
    <property type="component" value="Unassembled WGS sequence"/>
</dbReference>
<organism evidence="2 3">
    <name type="scientific">Mycoplasma marinum</name>
    <dbReference type="NCBI Taxonomy" id="1937190"/>
    <lineage>
        <taxon>Bacteria</taxon>
        <taxon>Bacillati</taxon>
        <taxon>Mycoplasmatota</taxon>
        <taxon>Mollicutes</taxon>
        <taxon>Mycoplasmataceae</taxon>
        <taxon>Mycoplasma</taxon>
    </lineage>
</organism>
<keyword evidence="3" id="KW-1185">Reference proteome</keyword>
<dbReference type="AlphaFoldDB" id="A0A4R0XWW8"/>
<accession>A0A4R0XWW8</accession>
<evidence type="ECO:0000313" key="3">
    <source>
        <dbReference type="Proteomes" id="UP000294192"/>
    </source>
</evidence>
<protein>
    <submittedName>
        <fullName evidence="2">Uncharacterized protein</fullName>
    </submittedName>
</protein>
<keyword evidence="1" id="KW-1133">Transmembrane helix</keyword>
<comment type="caution">
    <text evidence="2">The sequence shown here is derived from an EMBL/GenBank/DDBJ whole genome shotgun (WGS) entry which is preliminary data.</text>
</comment>
<reference evidence="2 3" key="1">
    <citation type="submission" date="2018-02" db="EMBL/GenBank/DDBJ databases">
        <title>Mycoplasma marinum and Mycoplasma todarodis sp. nov., moderately halophilic and psychrotolerant mycoplasmas isolated from cephalopods.</title>
        <authorList>
            <person name="Viver T."/>
        </authorList>
    </citation>
    <scope>NUCLEOTIDE SEQUENCE [LARGE SCALE GENOMIC DNA]</scope>
    <source>
        <strain evidence="2 3">PE</strain>
    </source>
</reference>
<evidence type="ECO:0000256" key="1">
    <source>
        <dbReference type="SAM" id="Phobius"/>
    </source>
</evidence>
<name>A0A4R0XWW8_9MOLU</name>
<keyword evidence="1" id="KW-0812">Transmembrane</keyword>
<keyword evidence="1" id="KW-0472">Membrane</keyword>
<evidence type="ECO:0000313" key="2">
    <source>
        <dbReference type="EMBL" id="TCG11491.1"/>
    </source>
</evidence>
<dbReference type="RefSeq" id="WP_131598799.1">
    <property type="nucleotide sequence ID" value="NZ_CBDBYK010000004.1"/>
</dbReference>
<proteinExistence type="predicted"/>
<feature type="transmembrane region" description="Helical" evidence="1">
    <location>
        <begin position="12"/>
        <end position="32"/>
    </location>
</feature>